<gene>
    <name evidence="3" type="ORF">A3A96_00610</name>
</gene>
<evidence type="ECO:0000259" key="1">
    <source>
        <dbReference type="Pfam" id="PF00535"/>
    </source>
</evidence>
<reference evidence="3 4" key="1">
    <citation type="journal article" date="2016" name="Nat. Commun.">
        <title>Thousands of microbial genomes shed light on interconnected biogeochemical processes in an aquifer system.</title>
        <authorList>
            <person name="Anantharaman K."/>
            <person name="Brown C.T."/>
            <person name="Hug L.A."/>
            <person name="Sharon I."/>
            <person name="Castelle C.J."/>
            <person name="Probst A.J."/>
            <person name="Thomas B.C."/>
            <person name="Singh A."/>
            <person name="Wilkins M.J."/>
            <person name="Karaoz U."/>
            <person name="Brodie E.L."/>
            <person name="Williams K.H."/>
            <person name="Hubbard S.S."/>
            <person name="Banfield J.F."/>
        </authorList>
    </citation>
    <scope>NUCLEOTIDE SEQUENCE [LARGE SCALE GENOMIC DNA]</scope>
</reference>
<dbReference type="Pfam" id="PF05050">
    <property type="entry name" value="Methyltransf_21"/>
    <property type="match status" value="1"/>
</dbReference>
<dbReference type="InterPro" id="IPR029044">
    <property type="entry name" value="Nucleotide-diphossugar_trans"/>
</dbReference>
<feature type="domain" description="Glycosyltransferase 2-like" evidence="1">
    <location>
        <begin position="3"/>
        <end position="109"/>
    </location>
</feature>
<dbReference type="PANTHER" id="PTHR34203:SF15">
    <property type="entry name" value="SLL1173 PROTEIN"/>
    <property type="match status" value="1"/>
</dbReference>
<dbReference type="Pfam" id="PF00535">
    <property type="entry name" value="Glycos_transf_2"/>
    <property type="match status" value="1"/>
</dbReference>
<dbReference type="InterPro" id="IPR001173">
    <property type="entry name" value="Glyco_trans_2-like"/>
</dbReference>
<dbReference type="STRING" id="1802758.A3A96_00610"/>
<evidence type="ECO:0008006" key="5">
    <source>
        <dbReference type="Google" id="ProtNLM"/>
    </source>
</evidence>
<dbReference type="InterPro" id="IPR006342">
    <property type="entry name" value="FkbM_mtfrase"/>
</dbReference>
<dbReference type="SUPFAM" id="SSF53448">
    <property type="entry name" value="Nucleotide-diphospho-sugar transferases"/>
    <property type="match status" value="1"/>
</dbReference>
<evidence type="ECO:0000313" key="3">
    <source>
        <dbReference type="EMBL" id="OHB01928.1"/>
    </source>
</evidence>
<comment type="caution">
    <text evidence="3">The sequence shown here is derived from an EMBL/GenBank/DDBJ whole genome shotgun (WGS) entry which is preliminary data.</text>
</comment>
<dbReference type="AlphaFoldDB" id="A0A1G2TX92"/>
<feature type="domain" description="Methyltransferase FkbM" evidence="2">
    <location>
        <begin position="368"/>
        <end position="509"/>
    </location>
</feature>
<dbReference type="NCBIfam" id="TIGR01444">
    <property type="entry name" value="fkbM_fam"/>
    <property type="match status" value="1"/>
</dbReference>
<name>A0A1G2TX92_9BACT</name>
<dbReference type="Gene3D" id="3.90.550.10">
    <property type="entry name" value="Spore Coat Polysaccharide Biosynthesis Protein SpsA, Chain A"/>
    <property type="match status" value="1"/>
</dbReference>
<dbReference type="Proteomes" id="UP000177707">
    <property type="component" value="Unassembled WGS sequence"/>
</dbReference>
<accession>A0A1G2TX92</accession>
<dbReference type="SUPFAM" id="SSF53335">
    <property type="entry name" value="S-adenosyl-L-methionine-dependent methyltransferases"/>
    <property type="match status" value="1"/>
</dbReference>
<protein>
    <recommendedName>
        <fullName evidence="5">Methyltransferase FkbM domain-containing protein</fullName>
    </recommendedName>
</protein>
<dbReference type="InterPro" id="IPR052514">
    <property type="entry name" value="SAM-dependent_MTase"/>
</dbReference>
<dbReference type="Gene3D" id="3.40.50.150">
    <property type="entry name" value="Vaccinia Virus protein VP39"/>
    <property type="match status" value="1"/>
</dbReference>
<organism evidence="3 4">
    <name type="scientific">Candidatus Zambryskibacteria bacterium RIFCSPLOWO2_01_FULL_39_39</name>
    <dbReference type="NCBI Taxonomy" id="1802758"/>
    <lineage>
        <taxon>Bacteria</taxon>
        <taxon>Candidatus Zambryskiibacteriota</taxon>
    </lineage>
</organism>
<sequence length="548" mass="63951">MLSIVIPSRNEKFLRQTILDALSNATGEIEIFPVLDGYELPPEEIVTDPRVHYLRLSLGDNNCHKREAINMMVDICKGEYIMALDAHCMMAKGFDEQLIKDHEPNWVQVPRRHRLDADNWCIQEQSDSRPPIDYEYLMFPLDSGKTPNNPREPKKDGHPSLHGFKWDQRTLARANIPIDEAMTIQGSIWFMTKKYFKELGLMQTEGHNGWFQDGEEVGFKTWLSGGEVMVNKNTWYAHLHKGKHYGRMYPTSKEAIKKGEDYWYDFFVNNRWDKRIHDFEWLIEKFWPLPNWPTDWKKRLWPQETASLNLMSPIEQLKMNHPILPDKEFFGFKVRTRENFHDEKIINEILNEVLDIYKIPSNAKVVIDIGANIGCVSLRAARYGATVYAFEPEIYNFETLSHNVLVNNLSDKIKCINLGVGNPGETKLFMHQKNSGMISSKQQNNGLIIDNPEICNFISIKDVFNNYNIEYCDLLKLDCEGSEEDIIRDLDDDLVKKIEQISVEIHGSREVRNELLKKLSKWYTCVGISRREWVCQKNTNIYEYDNGG</sequence>
<evidence type="ECO:0000313" key="4">
    <source>
        <dbReference type="Proteomes" id="UP000177707"/>
    </source>
</evidence>
<dbReference type="EMBL" id="MHWB01000009">
    <property type="protein sequence ID" value="OHB01928.1"/>
    <property type="molecule type" value="Genomic_DNA"/>
</dbReference>
<dbReference type="InterPro" id="IPR029063">
    <property type="entry name" value="SAM-dependent_MTases_sf"/>
</dbReference>
<dbReference type="PANTHER" id="PTHR34203">
    <property type="entry name" value="METHYLTRANSFERASE, FKBM FAMILY PROTEIN"/>
    <property type="match status" value="1"/>
</dbReference>
<proteinExistence type="predicted"/>
<evidence type="ECO:0000259" key="2">
    <source>
        <dbReference type="Pfam" id="PF05050"/>
    </source>
</evidence>